<evidence type="ECO:0000256" key="7">
    <source>
        <dbReference type="ARBA" id="ARBA00022927"/>
    </source>
</evidence>
<keyword evidence="8 13" id="KW-1133">Transmembrane helix</keyword>
<evidence type="ECO:0000256" key="6">
    <source>
        <dbReference type="ARBA" id="ARBA00022816"/>
    </source>
</evidence>
<evidence type="ECO:0000256" key="8">
    <source>
        <dbReference type="ARBA" id="ARBA00022989"/>
    </source>
</evidence>
<dbReference type="GO" id="GO:0106166">
    <property type="term" value="F:spindle pole body-nuclear membrane anchor activity"/>
    <property type="evidence" value="ECO:0007669"/>
    <property type="project" value="TreeGrafter"/>
</dbReference>
<dbReference type="GO" id="GO:0006999">
    <property type="term" value="P:nuclear pore organization"/>
    <property type="evidence" value="ECO:0007669"/>
    <property type="project" value="TreeGrafter"/>
</dbReference>
<dbReference type="GO" id="GO:0070762">
    <property type="term" value="C:nuclear pore transmembrane ring"/>
    <property type="evidence" value="ECO:0007669"/>
    <property type="project" value="TreeGrafter"/>
</dbReference>
<keyword evidence="5 13" id="KW-0812">Transmembrane</keyword>
<dbReference type="PANTHER" id="PTHR13269:SF6">
    <property type="entry name" value="NUCLEOPORIN NDC1"/>
    <property type="match status" value="1"/>
</dbReference>
<evidence type="ECO:0000256" key="4">
    <source>
        <dbReference type="ARBA" id="ARBA00022448"/>
    </source>
</evidence>
<evidence type="ECO:0000256" key="12">
    <source>
        <dbReference type="ARBA" id="ARBA00023242"/>
    </source>
</evidence>
<accession>A0A4S8Y6S6</accession>
<evidence type="ECO:0000256" key="11">
    <source>
        <dbReference type="ARBA" id="ARBA00023136"/>
    </source>
</evidence>
<evidence type="ECO:0000313" key="15">
    <source>
        <dbReference type="Proteomes" id="UP000310687"/>
    </source>
</evidence>
<keyword evidence="9" id="KW-0811">Translocation</keyword>
<gene>
    <name evidence="14" type="ORF">D6D22_01655</name>
</gene>
<evidence type="ECO:0000256" key="10">
    <source>
        <dbReference type="ARBA" id="ARBA00023132"/>
    </source>
</evidence>
<organism evidence="14 15">
    <name type="scientific">Aureobasidium pullulans</name>
    <name type="common">Black yeast</name>
    <name type="synonym">Pullularia pullulans</name>
    <dbReference type="NCBI Taxonomy" id="5580"/>
    <lineage>
        <taxon>Eukaryota</taxon>
        <taxon>Fungi</taxon>
        <taxon>Dikarya</taxon>
        <taxon>Ascomycota</taxon>
        <taxon>Pezizomycotina</taxon>
        <taxon>Dothideomycetes</taxon>
        <taxon>Dothideomycetidae</taxon>
        <taxon>Dothideales</taxon>
        <taxon>Saccotheciaceae</taxon>
        <taxon>Aureobasidium</taxon>
    </lineage>
</organism>
<evidence type="ECO:0000256" key="13">
    <source>
        <dbReference type="SAM" id="Phobius"/>
    </source>
</evidence>
<evidence type="ECO:0008006" key="16">
    <source>
        <dbReference type="Google" id="ProtNLM"/>
    </source>
</evidence>
<sequence length="628" mass="69796">MVLAGMNPPAPAKVAPLPRPYRDFLTPSLHRRFTSAALIGLAACWLISVSMASPALFWSWFPLGPAGIRAAFLFISSLSIFVLRVAQLHFGPRSTISTFESLWNFALSKNTVLTCFWYTLSAFLFAELYIFSTAKDANLAWIDPGRSYERPRLNERPVLLRSQFLFLALAQSAIHLYKDYDLILLPQTPSKISPIMQLKDEVKNIAAHTAKLVSLTCLFGPFFYFAVWRNLAWALAFKIGQTLFFLPKSTRPAGITNPMALIGRFVWAATLLVALWELSNRAFTIYTAQEPVKKDKPLTADSKDPNGSLIAGLRAKKEIPKTMAFWELAMITQKFEDRRKTLFGELDRKGGSTWTQIANLCMVEIQSVSQRIQDSQGAVIPTPEQAPQPLKTLPRISSQPVREDAIFRPSPPPSTGLQAFENTVGMVARSYGQSHGATNPVSPRAQRLLEYGTDRILSKEQQEQFGRANMVNNANGLIASIIRTPFGMPFRQVFARRINAVVFGVPYSTSTIIINAVKAICGLAVASLKEDNLGQVQKDISTIVRTLIITTQQIQLFVAKLPPHWTDVDFNGDRQVPEVEALLQVLKDGLHEIVVTFGEYAGNLGLSRTEIALAKELAGRGPEMETIR</sequence>
<evidence type="ECO:0000256" key="1">
    <source>
        <dbReference type="ARBA" id="ARBA00004232"/>
    </source>
</evidence>
<evidence type="ECO:0000256" key="5">
    <source>
        <dbReference type="ARBA" id="ARBA00022692"/>
    </source>
</evidence>
<keyword evidence="10" id="KW-0906">Nuclear pore complex</keyword>
<protein>
    <recommendedName>
        <fullName evidence="16">Nucleoporin protein Ndc1-Nup</fullName>
    </recommendedName>
</protein>
<dbReference type="InterPro" id="IPR019049">
    <property type="entry name" value="Nucleoporin_prot_Ndc1/Nup"/>
</dbReference>
<comment type="subcellular location">
    <subcellularLocation>
        <location evidence="1">Nucleus membrane</location>
        <topology evidence="1">Multi-pass membrane protein</topology>
    </subcellularLocation>
    <subcellularLocation>
        <location evidence="2">Nucleus</location>
        <location evidence="2">Nuclear pore complex</location>
    </subcellularLocation>
</comment>
<reference evidence="14 15" key="1">
    <citation type="submission" date="2018-10" db="EMBL/GenBank/DDBJ databases">
        <title>Fifty Aureobasidium pullulans genomes reveal a recombining polyextremotolerant generalist.</title>
        <authorList>
            <person name="Gostincar C."/>
            <person name="Turk M."/>
            <person name="Zajc J."/>
            <person name="Gunde-Cimerman N."/>
        </authorList>
    </citation>
    <scope>NUCLEOTIDE SEQUENCE [LARGE SCALE GENOMIC DNA]</scope>
    <source>
        <strain evidence="14 15">EXF-11013</strain>
    </source>
</reference>
<keyword evidence="4" id="KW-0813">Transport</keyword>
<proteinExistence type="inferred from homology"/>
<feature type="transmembrane region" description="Helical" evidence="13">
    <location>
        <begin position="222"/>
        <end position="246"/>
    </location>
</feature>
<dbReference type="AlphaFoldDB" id="A0A4S8Y6S6"/>
<dbReference type="Proteomes" id="UP000310687">
    <property type="component" value="Unassembled WGS sequence"/>
</dbReference>
<comment type="caution">
    <text evidence="14">The sequence shown here is derived from an EMBL/GenBank/DDBJ whole genome shotgun (WGS) entry which is preliminary data.</text>
</comment>
<dbReference type="GO" id="GO:0070631">
    <property type="term" value="P:spindle pole body localization"/>
    <property type="evidence" value="ECO:0007669"/>
    <property type="project" value="TreeGrafter"/>
</dbReference>
<name>A0A4S8Y6S6_AURPU</name>
<dbReference type="GO" id="GO:0015031">
    <property type="term" value="P:protein transport"/>
    <property type="evidence" value="ECO:0007669"/>
    <property type="project" value="UniProtKB-KW"/>
</dbReference>
<evidence type="ECO:0000313" key="14">
    <source>
        <dbReference type="EMBL" id="THW49519.1"/>
    </source>
</evidence>
<dbReference type="PANTHER" id="PTHR13269">
    <property type="entry name" value="NUCLEOPORIN NDC1"/>
    <property type="match status" value="1"/>
</dbReference>
<dbReference type="GO" id="GO:0051028">
    <property type="term" value="P:mRNA transport"/>
    <property type="evidence" value="ECO:0007669"/>
    <property type="project" value="UniProtKB-KW"/>
</dbReference>
<dbReference type="Pfam" id="PF09531">
    <property type="entry name" value="Ndc1_Nup"/>
    <property type="match status" value="1"/>
</dbReference>
<dbReference type="EMBL" id="QZAL01000013">
    <property type="protein sequence ID" value="THW49519.1"/>
    <property type="molecule type" value="Genomic_DNA"/>
</dbReference>
<evidence type="ECO:0000256" key="9">
    <source>
        <dbReference type="ARBA" id="ARBA00023010"/>
    </source>
</evidence>
<feature type="transmembrane region" description="Helical" evidence="13">
    <location>
        <begin position="33"/>
        <end position="58"/>
    </location>
</feature>
<keyword evidence="11 13" id="KW-0472">Membrane</keyword>
<feature type="transmembrane region" description="Helical" evidence="13">
    <location>
        <begin position="110"/>
        <end position="131"/>
    </location>
</feature>
<dbReference type="GO" id="GO:0005816">
    <property type="term" value="C:spindle pole body"/>
    <property type="evidence" value="ECO:0007669"/>
    <property type="project" value="TreeGrafter"/>
</dbReference>
<keyword evidence="6" id="KW-0509">mRNA transport</keyword>
<keyword evidence="7" id="KW-0653">Protein transport</keyword>
<feature type="transmembrane region" description="Helical" evidence="13">
    <location>
        <begin position="70"/>
        <end position="90"/>
    </location>
</feature>
<comment type="similarity">
    <text evidence="3">Belongs to the NDC1 family.</text>
</comment>
<keyword evidence="12" id="KW-0539">Nucleus</keyword>
<evidence type="ECO:0000256" key="2">
    <source>
        <dbReference type="ARBA" id="ARBA00004567"/>
    </source>
</evidence>
<dbReference type="GO" id="GO:0031965">
    <property type="term" value="C:nuclear membrane"/>
    <property type="evidence" value="ECO:0007669"/>
    <property type="project" value="UniProtKB-SubCell"/>
</dbReference>
<evidence type="ECO:0000256" key="3">
    <source>
        <dbReference type="ARBA" id="ARBA00005760"/>
    </source>
</evidence>